<comment type="caution">
    <text evidence="1">The sequence shown here is derived from an EMBL/GenBank/DDBJ whole genome shotgun (WGS) entry which is preliminary data.</text>
</comment>
<dbReference type="AlphaFoldDB" id="A0AAN8NM20"/>
<gene>
    <name evidence="1" type="ORF">TWF718_002323</name>
</gene>
<sequence length="134" mass="15249">MKHLVVLNNDARMSNSRAQDAYSILVPLQIVKFDENQQFCFDAPVEFPQCISDLIMLKSDLHSLWELMKFYNLRVLRPTSFSDGEGDSQAIGRDYMVMDLGVFQEVRGYPEVCLKAFVAHIGVKMKVIKALTAT</sequence>
<dbReference type="EMBL" id="JAVHNR010000010">
    <property type="protein sequence ID" value="KAK6331782.1"/>
    <property type="molecule type" value="Genomic_DNA"/>
</dbReference>
<accession>A0AAN8NM20</accession>
<proteinExistence type="predicted"/>
<protein>
    <submittedName>
        <fullName evidence="1">Uncharacterized protein</fullName>
    </submittedName>
</protein>
<evidence type="ECO:0000313" key="1">
    <source>
        <dbReference type="EMBL" id="KAK6331782.1"/>
    </source>
</evidence>
<evidence type="ECO:0000313" key="2">
    <source>
        <dbReference type="Proteomes" id="UP001313282"/>
    </source>
</evidence>
<keyword evidence="2" id="KW-1185">Reference proteome</keyword>
<dbReference type="Proteomes" id="UP001313282">
    <property type="component" value="Unassembled WGS sequence"/>
</dbReference>
<organism evidence="1 2">
    <name type="scientific">Orbilia javanica</name>
    <dbReference type="NCBI Taxonomy" id="47235"/>
    <lineage>
        <taxon>Eukaryota</taxon>
        <taxon>Fungi</taxon>
        <taxon>Dikarya</taxon>
        <taxon>Ascomycota</taxon>
        <taxon>Pezizomycotina</taxon>
        <taxon>Orbiliomycetes</taxon>
        <taxon>Orbiliales</taxon>
        <taxon>Orbiliaceae</taxon>
        <taxon>Orbilia</taxon>
    </lineage>
</organism>
<reference evidence="1 2" key="1">
    <citation type="submission" date="2019-10" db="EMBL/GenBank/DDBJ databases">
        <authorList>
            <person name="Palmer J.M."/>
        </authorList>
    </citation>
    <scope>NUCLEOTIDE SEQUENCE [LARGE SCALE GENOMIC DNA]</scope>
    <source>
        <strain evidence="1 2">TWF718</strain>
    </source>
</reference>
<name>A0AAN8NM20_9PEZI</name>